<name>A0A562PPQ8_9PSED</name>
<proteinExistence type="predicted"/>
<sequence>MASNIEQFDDLVGRIFGELYESFPLTRHIFCSELQKHIAASNLSEVDDYDPCSDESRFFMASIKWLGNAGFIEHGLISQGSALDCVLTAKGLEALKATPTCLEGSLGDRLLKAAEAGHISELRELTGKALSYGVSLATTGAVK</sequence>
<accession>A0A562PPQ8</accession>
<reference evidence="1 2" key="1">
    <citation type="journal article" date="2015" name="Stand. Genomic Sci.">
        <title>Genomic Encyclopedia of Bacterial and Archaeal Type Strains, Phase III: the genomes of soil and plant-associated and newly described type strains.</title>
        <authorList>
            <person name="Whitman W.B."/>
            <person name="Woyke T."/>
            <person name="Klenk H.P."/>
            <person name="Zhou Y."/>
            <person name="Lilburn T.G."/>
            <person name="Beck B.J."/>
            <person name="De Vos P."/>
            <person name="Vandamme P."/>
            <person name="Eisen J.A."/>
            <person name="Garrity G."/>
            <person name="Hugenholtz P."/>
            <person name="Kyrpides N.C."/>
        </authorList>
    </citation>
    <scope>NUCLEOTIDE SEQUENCE [LARGE SCALE GENOMIC DNA]</scope>
    <source>
        <strain evidence="1 2">CGMCC 1.6858</strain>
    </source>
</reference>
<dbReference type="RefSeq" id="WP_145145950.1">
    <property type="nucleotide sequence ID" value="NZ_VLKY01000031.1"/>
</dbReference>
<dbReference type="Proteomes" id="UP000316905">
    <property type="component" value="Unassembled WGS sequence"/>
</dbReference>
<protein>
    <submittedName>
        <fullName evidence="1">Uncharacterized protein</fullName>
    </submittedName>
</protein>
<comment type="caution">
    <text evidence="1">The sequence shown here is derived from an EMBL/GenBank/DDBJ whole genome shotgun (WGS) entry which is preliminary data.</text>
</comment>
<organism evidence="1 2">
    <name type="scientific">Pseudomonas duriflava</name>
    <dbReference type="NCBI Taxonomy" id="459528"/>
    <lineage>
        <taxon>Bacteria</taxon>
        <taxon>Pseudomonadati</taxon>
        <taxon>Pseudomonadota</taxon>
        <taxon>Gammaproteobacteria</taxon>
        <taxon>Pseudomonadales</taxon>
        <taxon>Pseudomonadaceae</taxon>
        <taxon>Pseudomonas</taxon>
    </lineage>
</organism>
<evidence type="ECO:0000313" key="1">
    <source>
        <dbReference type="EMBL" id="TWI46313.1"/>
    </source>
</evidence>
<gene>
    <name evidence="1" type="ORF">IQ22_04503</name>
</gene>
<dbReference type="OrthoDB" id="7352393at2"/>
<evidence type="ECO:0000313" key="2">
    <source>
        <dbReference type="Proteomes" id="UP000316905"/>
    </source>
</evidence>
<dbReference type="AlphaFoldDB" id="A0A562PPQ8"/>
<dbReference type="EMBL" id="VLKY01000031">
    <property type="protein sequence ID" value="TWI46313.1"/>
    <property type="molecule type" value="Genomic_DNA"/>
</dbReference>
<keyword evidence="2" id="KW-1185">Reference proteome</keyword>